<comment type="cofactor">
    <cofactor evidence="1 9">
        <name>Mg(2+)</name>
        <dbReference type="ChEBI" id="CHEBI:18420"/>
    </cofactor>
</comment>
<dbReference type="PANTHER" id="PTHR34405">
    <property type="entry name" value="CRISPR-ASSOCIATED ENDORIBONUCLEASE CAS2"/>
    <property type="match status" value="1"/>
</dbReference>
<evidence type="ECO:0000313" key="10">
    <source>
        <dbReference type="EMBL" id="MBL0002883.1"/>
    </source>
</evidence>
<dbReference type="SUPFAM" id="SSF143430">
    <property type="entry name" value="TTP0101/SSO1404-like"/>
    <property type="match status" value="1"/>
</dbReference>
<dbReference type="NCBIfam" id="TIGR01573">
    <property type="entry name" value="cas2"/>
    <property type="match status" value="1"/>
</dbReference>
<dbReference type="InterPro" id="IPR021127">
    <property type="entry name" value="CRISPR_associated_Cas2"/>
</dbReference>
<accession>A0A9D7T7B7</accession>
<dbReference type="GO" id="GO:0004521">
    <property type="term" value="F:RNA endonuclease activity"/>
    <property type="evidence" value="ECO:0007669"/>
    <property type="project" value="InterPro"/>
</dbReference>
<dbReference type="EC" id="3.1.-.-" evidence="9"/>
<dbReference type="AlphaFoldDB" id="A0A9D7T7B7"/>
<evidence type="ECO:0000256" key="6">
    <source>
        <dbReference type="ARBA" id="ARBA00022801"/>
    </source>
</evidence>
<dbReference type="EMBL" id="JADKGK010000005">
    <property type="protein sequence ID" value="MBL0002883.1"/>
    <property type="molecule type" value="Genomic_DNA"/>
</dbReference>
<reference evidence="10" key="1">
    <citation type="submission" date="2020-10" db="EMBL/GenBank/DDBJ databases">
        <title>Connecting structure to function with the recovery of over 1000 high-quality activated sludge metagenome-assembled genomes encoding full-length rRNA genes using long-read sequencing.</title>
        <authorList>
            <person name="Singleton C.M."/>
            <person name="Petriglieri F."/>
            <person name="Kristensen J.M."/>
            <person name="Kirkegaard R.H."/>
            <person name="Michaelsen T.Y."/>
            <person name="Andersen M.H."/>
            <person name="Karst S.M."/>
            <person name="Dueholm M.S."/>
            <person name="Nielsen P.H."/>
            <person name="Albertsen M."/>
        </authorList>
    </citation>
    <scope>NUCLEOTIDE SEQUENCE</scope>
    <source>
        <strain evidence="10">Ribe_18-Q3-R11-54_MAXAC.001</strain>
    </source>
</reference>
<comment type="subunit">
    <text evidence="9">Homodimer, forms a heterotetramer with a Cas1 homodimer.</text>
</comment>
<comment type="caution">
    <text evidence="10">The sequence shown here is derived from an EMBL/GenBank/DDBJ whole genome shotgun (WGS) entry which is preliminary data.</text>
</comment>
<evidence type="ECO:0000256" key="5">
    <source>
        <dbReference type="ARBA" id="ARBA00022759"/>
    </source>
</evidence>
<sequence>MARRRYLIAYDIAHPRRLRVTCKIMEGYGDRLQYSVFLCDLSAMELAQWERRIRPELDLGEDSIVVIDLGKPGAVPVRCIGLARQIPHSGPTIV</sequence>
<protein>
    <recommendedName>
        <fullName evidence="9">CRISPR-associated endoribonuclease Cas2</fullName>
        <ecNumber evidence="9">3.1.-.-</ecNumber>
    </recommendedName>
</protein>
<gene>
    <name evidence="9 10" type="primary">cas2</name>
    <name evidence="10" type="ORF">IPP00_02425</name>
</gene>
<keyword evidence="5 9" id="KW-0255">Endonuclease</keyword>
<keyword evidence="3 9" id="KW-0540">Nuclease</keyword>
<keyword evidence="8 9" id="KW-0051">Antiviral defense</keyword>
<name>A0A9D7T7B7_9MICO</name>
<comment type="similarity">
    <text evidence="2 9">Belongs to the CRISPR-associated endoribonuclease Cas2 protein family.</text>
</comment>
<keyword evidence="4 9" id="KW-0479">Metal-binding</keyword>
<evidence type="ECO:0000256" key="3">
    <source>
        <dbReference type="ARBA" id="ARBA00022722"/>
    </source>
</evidence>
<dbReference type="Pfam" id="PF09827">
    <property type="entry name" value="CRISPR_Cas2"/>
    <property type="match status" value="1"/>
</dbReference>
<evidence type="ECO:0000256" key="2">
    <source>
        <dbReference type="ARBA" id="ARBA00009959"/>
    </source>
</evidence>
<keyword evidence="7 9" id="KW-0460">Magnesium</keyword>
<dbReference type="HAMAP" id="MF_01471">
    <property type="entry name" value="Cas2"/>
    <property type="match status" value="1"/>
</dbReference>
<feature type="binding site" evidence="9">
    <location>
        <position position="11"/>
    </location>
    <ligand>
        <name>Mg(2+)</name>
        <dbReference type="ChEBI" id="CHEBI:18420"/>
        <note>catalytic</note>
    </ligand>
</feature>
<dbReference type="GO" id="GO:0046872">
    <property type="term" value="F:metal ion binding"/>
    <property type="evidence" value="ECO:0007669"/>
    <property type="project" value="UniProtKB-UniRule"/>
</dbReference>
<dbReference type="GO" id="GO:0043571">
    <property type="term" value="P:maintenance of CRISPR repeat elements"/>
    <property type="evidence" value="ECO:0007669"/>
    <property type="project" value="UniProtKB-UniRule"/>
</dbReference>
<dbReference type="Proteomes" id="UP000886632">
    <property type="component" value="Unassembled WGS sequence"/>
</dbReference>
<dbReference type="GO" id="GO:0051607">
    <property type="term" value="P:defense response to virus"/>
    <property type="evidence" value="ECO:0007669"/>
    <property type="project" value="UniProtKB-UniRule"/>
</dbReference>
<dbReference type="CDD" id="cd09725">
    <property type="entry name" value="Cas2_I_II_III"/>
    <property type="match status" value="1"/>
</dbReference>
<keyword evidence="6 9" id="KW-0378">Hydrolase</keyword>
<dbReference type="Gene3D" id="3.30.70.240">
    <property type="match status" value="1"/>
</dbReference>
<evidence type="ECO:0000256" key="4">
    <source>
        <dbReference type="ARBA" id="ARBA00022723"/>
    </source>
</evidence>
<evidence type="ECO:0000256" key="8">
    <source>
        <dbReference type="ARBA" id="ARBA00023118"/>
    </source>
</evidence>
<evidence type="ECO:0000256" key="7">
    <source>
        <dbReference type="ARBA" id="ARBA00022842"/>
    </source>
</evidence>
<dbReference type="InterPro" id="IPR019199">
    <property type="entry name" value="Virulence_VapD/CRISPR_Cas2"/>
</dbReference>
<comment type="function">
    <text evidence="9">CRISPR (clustered regularly interspaced short palindromic repeat), is an adaptive immune system that provides protection against mobile genetic elements (viruses, transposable elements and conjugative plasmids). CRISPR clusters contain sequences complementary to antecedent mobile elements and target invading nucleic acids. CRISPR clusters are transcribed and processed into CRISPR RNA (crRNA). Functions as a ssRNA-specific endoribonuclease. Involved in the integration of spacer DNA into the CRISPR cassette.</text>
</comment>
<evidence type="ECO:0000256" key="9">
    <source>
        <dbReference type="HAMAP-Rule" id="MF_01471"/>
    </source>
</evidence>
<organism evidence="10 11">
    <name type="scientific">Candidatus Phosphoribacter hodrii</name>
    <dbReference type="NCBI Taxonomy" id="2953743"/>
    <lineage>
        <taxon>Bacteria</taxon>
        <taxon>Bacillati</taxon>
        <taxon>Actinomycetota</taxon>
        <taxon>Actinomycetes</taxon>
        <taxon>Micrococcales</taxon>
        <taxon>Dermatophilaceae</taxon>
        <taxon>Candidatus Phosphoribacter</taxon>
    </lineage>
</organism>
<evidence type="ECO:0000313" key="11">
    <source>
        <dbReference type="Proteomes" id="UP000886632"/>
    </source>
</evidence>
<dbReference type="PANTHER" id="PTHR34405:SF3">
    <property type="entry name" value="CRISPR-ASSOCIATED ENDORIBONUCLEASE CAS2 3"/>
    <property type="match status" value="1"/>
</dbReference>
<evidence type="ECO:0000256" key="1">
    <source>
        <dbReference type="ARBA" id="ARBA00001946"/>
    </source>
</evidence>
<dbReference type="GO" id="GO:0016787">
    <property type="term" value="F:hydrolase activity"/>
    <property type="evidence" value="ECO:0007669"/>
    <property type="project" value="UniProtKB-KW"/>
</dbReference>
<proteinExistence type="inferred from homology"/>